<feature type="transmembrane region" description="Helical" evidence="1">
    <location>
        <begin position="160"/>
        <end position="187"/>
    </location>
</feature>
<dbReference type="HOGENOM" id="CLU_030557_0_0_3"/>
<dbReference type="RefSeq" id="WP_011613142.1">
    <property type="nucleotide sequence ID" value="NC_008312.1"/>
</dbReference>
<feature type="transmembrane region" description="Helical" evidence="1">
    <location>
        <begin position="324"/>
        <end position="345"/>
    </location>
</feature>
<dbReference type="eggNOG" id="ENOG502Z8V5">
    <property type="taxonomic scope" value="Bacteria"/>
</dbReference>
<protein>
    <recommendedName>
        <fullName evidence="3">Glycosyltransferase RgtA/B/C/D-like domain-containing protein</fullName>
    </recommendedName>
</protein>
<dbReference type="AlphaFoldDB" id="Q10Y63"/>
<dbReference type="EMBL" id="CP000393">
    <property type="protein sequence ID" value="ABG52811.1"/>
    <property type="molecule type" value="Genomic_DNA"/>
</dbReference>
<evidence type="ECO:0000313" key="2">
    <source>
        <dbReference type="EMBL" id="ABG52811.1"/>
    </source>
</evidence>
<feature type="transmembrane region" description="Helical" evidence="1">
    <location>
        <begin position="357"/>
        <end position="379"/>
    </location>
</feature>
<proteinExistence type="predicted"/>
<feature type="transmembrane region" description="Helical" evidence="1">
    <location>
        <begin position="103"/>
        <end position="122"/>
    </location>
</feature>
<evidence type="ECO:0008006" key="3">
    <source>
        <dbReference type="Google" id="ProtNLM"/>
    </source>
</evidence>
<dbReference type="KEGG" id="ter:Tery_3759"/>
<organism evidence="2">
    <name type="scientific">Trichodesmium erythraeum (strain IMS101)</name>
    <dbReference type="NCBI Taxonomy" id="203124"/>
    <lineage>
        <taxon>Bacteria</taxon>
        <taxon>Bacillati</taxon>
        <taxon>Cyanobacteriota</taxon>
        <taxon>Cyanophyceae</taxon>
        <taxon>Oscillatoriophycideae</taxon>
        <taxon>Oscillatoriales</taxon>
        <taxon>Microcoleaceae</taxon>
        <taxon>Trichodesmium</taxon>
    </lineage>
</organism>
<gene>
    <name evidence="2" type="ordered locus">Tery_3759</name>
</gene>
<evidence type="ECO:0000256" key="1">
    <source>
        <dbReference type="SAM" id="Phobius"/>
    </source>
</evidence>
<sequence>MVISNLHKFLTHPINKKSYQGVIFWFSISMTFAVIYGFLAVKKAFISSLSVQDDARQHIFWMQRFFDPDLFPNDLIADYFQSVAPAGYTWLYKSAAFVGINPLILAKIIPFILGLICTYYIFRITLEILPVPMAGFIATLVMNQAIWMKDDVASATPRAFVYPFFMAFLYYLICGSLVRMGIAIALVGLFYPQYVFVASGMLILRLICWRNGRFQFSSKKQDFIFCGVGLSMAFFILLPYALTSSEFGPAISREAAMKLREFYPNGRSTFFHVHPKDFWLTGKRSGMFPKSLFTPATQCAGLVLPFLLSFGSAFPLIKNITSRIWLLLHLLLSSLGMFFIAHVLLFRLHLPSRYTGLSFRIIIALATAIALTLIIDALFNWAKNIHKFPVAFRGIISLSLIGLILASLVLYPSFVKGFPLVKYKVGRATYLYDFFQEQPKDILIASLEEEANLLPTFAQRSILLGREYAIPYQVGYYSQFRERTIDLIVAQYSSDLTDVKDFIQKYGIDFWMVHRGAFTPEYVEDNSWLMQYKFAQEAVTFLQLGNIPALATTISNCVVFQSDSLFVLDANCILRKGVGE</sequence>
<keyword evidence="1" id="KW-0812">Transmembrane</keyword>
<accession>Q10Y63</accession>
<feature type="transmembrane region" description="Helical" evidence="1">
    <location>
        <begin position="391"/>
        <end position="414"/>
    </location>
</feature>
<feature type="transmembrane region" description="Helical" evidence="1">
    <location>
        <begin position="128"/>
        <end position="148"/>
    </location>
</feature>
<feature type="transmembrane region" description="Helical" evidence="1">
    <location>
        <begin position="292"/>
        <end position="317"/>
    </location>
</feature>
<keyword evidence="1" id="KW-0472">Membrane</keyword>
<feature type="transmembrane region" description="Helical" evidence="1">
    <location>
        <begin position="223"/>
        <end position="242"/>
    </location>
</feature>
<keyword evidence="1" id="KW-1133">Transmembrane helix</keyword>
<name>Q10Y63_TRIEI</name>
<reference evidence="2" key="1">
    <citation type="submission" date="2006-06" db="EMBL/GenBank/DDBJ databases">
        <title>Complete sequence of Trichodesmium erythraeum IMS101.</title>
        <authorList>
            <consortium name="US DOE Joint Genome Institute"/>
            <person name="Copeland A."/>
            <person name="Lucas S."/>
            <person name="Lapidus A."/>
            <person name="Barry K."/>
            <person name="Detter J.C."/>
            <person name="Glavina del Rio T."/>
            <person name="Hammon N."/>
            <person name="Israni S."/>
            <person name="Dalin E."/>
            <person name="Tice H."/>
            <person name="Pitluck S."/>
            <person name="Kiss H."/>
            <person name="Munk A.C."/>
            <person name="Brettin T."/>
            <person name="Bruce D."/>
            <person name="Han C."/>
            <person name="Tapia R."/>
            <person name="Gilna P."/>
            <person name="Schmutz J."/>
            <person name="Larimer F."/>
            <person name="Land M."/>
            <person name="Hauser L."/>
            <person name="Kyrpides N."/>
            <person name="Kim E."/>
            <person name="Richardson P."/>
        </authorList>
    </citation>
    <scope>NUCLEOTIDE SEQUENCE [LARGE SCALE GENOMIC DNA]</scope>
    <source>
        <strain evidence="2">IMS101</strain>
    </source>
</reference>
<feature type="transmembrane region" description="Helical" evidence="1">
    <location>
        <begin position="22"/>
        <end position="41"/>
    </location>
</feature>